<keyword evidence="4" id="KW-1185">Reference proteome</keyword>
<evidence type="ECO:0000256" key="1">
    <source>
        <dbReference type="SAM" id="MobiDB-lite"/>
    </source>
</evidence>
<evidence type="ECO:0000313" key="3">
    <source>
        <dbReference type="EMBL" id="RNM12481.1"/>
    </source>
</evidence>
<proteinExistence type="predicted"/>
<protein>
    <recommendedName>
        <fullName evidence="5">Lipoprotein</fullName>
    </recommendedName>
</protein>
<sequence>MKKASTAALGVLLLIALTACGSNKSDNKDKVSLSKDDKVAVANLEKAFTSSTTGALTTTEAKCVATRFVSTVGVKKLKSAKLLDDKLQVNTTASPSFDTDTSGKFADALLGCVNYQKRLAEETAKTDPTIDAAKFQKCLEDKLPDSLVKKMVVASQTQSSEAATIGKQGTQAMTDCKAQSKK</sequence>
<accession>A0A3N0GJ91</accession>
<dbReference type="EMBL" id="RJSF01000044">
    <property type="protein sequence ID" value="RNM12481.1"/>
    <property type="molecule type" value="Genomic_DNA"/>
</dbReference>
<dbReference type="AlphaFoldDB" id="A0A3N0GJ91"/>
<feature type="region of interest" description="Disordered" evidence="1">
    <location>
        <begin position="163"/>
        <end position="182"/>
    </location>
</feature>
<evidence type="ECO:0000313" key="4">
    <source>
        <dbReference type="Proteomes" id="UP000279994"/>
    </source>
</evidence>
<gene>
    <name evidence="3" type="ORF">EFL26_17745</name>
</gene>
<evidence type="ECO:0000256" key="2">
    <source>
        <dbReference type="SAM" id="SignalP"/>
    </source>
</evidence>
<organism evidence="3 4">
    <name type="scientific">Nocardioides pocheonensis</name>
    <dbReference type="NCBI Taxonomy" id="661485"/>
    <lineage>
        <taxon>Bacteria</taxon>
        <taxon>Bacillati</taxon>
        <taxon>Actinomycetota</taxon>
        <taxon>Actinomycetes</taxon>
        <taxon>Propionibacteriales</taxon>
        <taxon>Nocardioidaceae</taxon>
        <taxon>Nocardioides</taxon>
    </lineage>
</organism>
<dbReference type="RefSeq" id="WP_123224245.1">
    <property type="nucleotide sequence ID" value="NZ_RJSF01000044.1"/>
</dbReference>
<feature type="signal peptide" evidence="2">
    <location>
        <begin position="1"/>
        <end position="21"/>
    </location>
</feature>
<feature type="compositionally biased region" description="Polar residues" evidence="1">
    <location>
        <begin position="163"/>
        <end position="173"/>
    </location>
</feature>
<name>A0A3N0GJ91_9ACTN</name>
<dbReference type="PROSITE" id="PS51257">
    <property type="entry name" value="PROKAR_LIPOPROTEIN"/>
    <property type="match status" value="1"/>
</dbReference>
<dbReference type="Proteomes" id="UP000279994">
    <property type="component" value="Unassembled WGS sequence"/>
</dbReference>
<feature type="chain" id="PRO_5039597060" description="Lipoprotein" evidence="2">
    <location>
        <begin position="22"/>
        <end position="182"/>
    </location>
</feature>
<reference evidence="3 4" key="1">
    <citation type="submission" date="2018-11" db="EMBL/GenBank/DDBJ databases">
        <authorList>
            <person name="Li F."/>
        </authorList>
    </citation>
    <scope>NUCLEOTIDE SEQUENCE [LARGE SCALE GENOMIC DNA]</scope>
    <source>
        <strain evidence="3 4">Gsoil 818</strain>
    </source>
</reference>
<dbReference type="OrthoDB" id="9891211at2"/>
<evidence type="ECO:0008006" key="5">
    <source>
        <dbReference type="Google" id="ProtNLM"/>
    </source>
</evidence>
<comment type="caution">
    <text evidence="3">The sequence shown here is derived from an EMBL/GenBank/DDBJ whole genome shotgun (WGS) entry which is preliminary data.</text>
</comment>
<keyword evidence="2" id="KW-0732">Signal</keyword>